<organism evidence="3 4">
    <name type="scientific">Pyrenophora teres f. teres</name>
    <dbReference type="NCBI Taxonomy" id="97479"/>
    <lineage>
        <taxon>Eukaryota</taxon>
        <taxon>Fungi</taxon>
        <taxon>Dikarya</taxon>
        <taxon>Ascomycota</taxon>
        <taxon>Pezizomycotina</taxon>
        <taxon>Dothideomycetes</taxon>
        <taxon>Pleosporomycetidae</taxon>
        <taxon>Pleosporales</taxon>
        <taxon>Pleosporineae</taxon>
        <taxon>Pleosporaceae</taxon>
        <taxon>Pyrenophora</taxon>
    </lineage>
</organism>
<evidence type="ECO:0000256" key="1">
    <source>
        <dbReference type="SAM" id="MobiDB-lite"/>
    </source>
</evidence>
<proteinExistence type="predicted"/>
<name>A0A6S6W3G8_9PLEO</name>
<feature type="signal peptide" evidence="2">
    <location>
        <begin position="1"/>
        <end position="20"/>
    </location>
</feature>
<keyword evidence="2" id="KW-0732">Signal</keyword>
<feature type="chain" id="PRO_5043310597" evidence="2">
    <location>
        <begin position="21"/>
        <end position="797"/>
    </location>
</feature>
<accession>A0A6S6W3G8</accession>
<evidence type="ECO:0000256" key="2">
    <source>
        <dbReference type="SAM" id="SignalP"/>
    </source>
</evidence>
<sequence>MMCMLLSSLIEVLMEEEAAASIGRRTNPVDPLLHVEVMTAWSSSFFTPCKPTPHHKHKAETAVKETPVTIPWRVNYSQRSRSPEQARASKRTHKESFHISPRLQATGYNASSSGTGSARDSSLPQKQDREKSLPTGEDWLFRVKVISSVTNLSNDLFNNAVQGLVKICFPDGILDQLGLQVLEQHMREEKAPTANIQRMTEVFQSEMIQRLTSMLAEYLDTPAKVELAVHATVATTARLHGEPKLGEDIFSHISTSLLHPKARTLGDSTEWLASGYVLQNTANGDGDTVTSDVSKEEHAPTPKANKPQKRDRKCQLPQLTTHILNVDDNGMDINVPALPVKNASGSVGPLHKGKDRRISTKWKWDIKPGEHSEDAIVEIFTRTSDLFAYHALPIARQKLGSGASRKEIRSHMQSMLDNIHGQEFEKWVESLEKLLDGDYRMLERGKLPDRDAEQHPTRITPAPVDIHREVKKNMKIRLRNSIRPNMHLEIVGSPPDERSLIKREAAAWPDTLAERSQEARPNTQITASTSGTRQPSTELRNHAPRKSNADARDAGNAHVGLHGLHVGLTMDNLLVLGKRMPVMSLLYGSEYLTINECVNGSVRITQSIMENLDRRIVAKRIGIRDIYNSNKVSTRVELRSAILWAFPRSGEPVHLIKIKKSIEGSLIPWVLAELRAFPELKTKPFVFTHMMPLAPVMINRLFKSWRAVSKMRGHQVWTLLIQVILPRGMSEASLAAADIDDSLIEKVCDYRNYPDVARRVSLERVLRRLAFEYRDEFMDLKNTAVVTAWEKKTGLVW</sequence>
<feature type="region of interest" description="Disordered" evidence="1">
    <location>
        <begin position="511"/>
        <end position="552"/>
    </location>
</feature>
<feature type="compositionally biased region" description="Polar residues" evidence="1">
    <location>
        <begin position="519"/>
        <end position="538"/>
    </location>
</feature>
<feature type="compositionally biased region" description="Polar residues" evidence="1">
    <location>
        <begin position="283"/>
        <end position="292"/>
    </location>
</feature>
<reference evidence="3" key="1">
    <citation type="submission" date="2021-02" db="EMBL/GenBank/DDBJ databases">
        <authorList>
            <person name="Syme A R."/>
            <person name="Syme A R."/>
            <person name="Moolhuijzen P."/>
        </authorList>
    </citation>
    <scope>NUCLEOTIDE SEQUENCE</scope>
    <source>
        <strain evidence="3">W1-1</strain>
    </source>
</reference>
<feature type="region of interest" description="Disordered" evidence="1">
    <location>
        <begin position="283"/>
        <end position="312"/>
    </location>
</feature>
<dbReference type="AlphaFoldDB" id="A0A6S6W3G8"/>
<gene>
    <name evidence="3" type="ORF">PTTW11_06131</name>
</gene>
<dbReference type="Proteomes" id="UP000472372">
    <property type="component" value="Chromosome 5"/>
</dbReference>
<protein>
    <submittedName>
        <fullName evidence="3">Uncharacterized protein</fullName>
    </submittedName>
</protein>
<feature type="compositionally biased region" description="Low complexity" evidence="1">
    <location>
        <begin position="110"/>
        <end position="122"/>
    </location>
</feature>
<feature type="region of interest" description="Disordered" evidence="1">
    <location>
        <begin position="73"/>
        <end position="131"/>
    </location>
</feature>
<evidence type="ECO:0000313" key="3">
    <source>
        <dbReference type="EMBL" id="CAE7177213.1"/>
    </source>
</evidence>
<dbReference type="EMBL" id="HG992981">
    <property type="protein sequence ID" value="CAE7177213.1"/>
    <property type="molecule type" value="Genomic_DNA"/>
</dbReference>
<evidence type="ECO:0000313" key="4">
    <source>
        <dbReference type="Proteomes" id="UP000472372"/>
    </source>
</evidence>